<gene>
    <name evidence="1" type="ORF">C8N46_103297</name>
</gene>
<sequence>MLKNISNLEGTKVLTKASQKVTGGGRGICGGTGGMPISWPQDRCFGYGIQWYNGQCYACY</sequence>
<dbReference type="EMBL" id="QBKT01000003">
    <property type="protein sequence ID" value="PTX62198.1"/>
    <property type="molecule type" value="Genomic_DNA"/>
</dbReference>
<organism evidence="1 2">
    <name type="scientific">Kordia periserrulae</name>
    <dbReference type="NCBI Taxonomy" id="701523"/>
    <lineage>
        <taxon>Bacteria</taxon>
        <taxon>Pseudomonadati</taxon>
        <taxon>Bacteroidota</taxon>
        <taxon>Flavobacteriia</taxon>
        <taxon>Flavobacteriales</taxon>
        <taxon>Flavobacteriaceae</taxon>
        <taxon>Kordia</taxon>
    </lineage>
</organism>
<dbReference type="Proteomes" id="UP000244090">
    <property type="component" value="Unassembled WGS sequence"/>
</dbReference>
<protein>
    <submittedName>
        <fullName evidence="1">Uncharacterized protein</fullName>
    </submittedName>
</protein>
<evidence type="ECO:0000313" key="2">
    <source>
        <dbReference type="Proteomes" id="UP000244090"/>
    </source>
</evidence>
<dbReference type="RefSeq" id="WP_108114407.1">
    <property type="nucleotide sequence ID" value="NZ_QBKT01000003.1"/>
</dbReference>
<proteinExistence type="predicted"/>
<evidence type="ECO:0000313" key="1">
    <source>
        <dbReference type="EMBL" id="PTX62198.1"/>
    </source>
</evidence>
<accession>A0A2T6C1L2</accession>
<keyword evidence="2" id="KW-1185">Reference proteome</keyword>
<dbReference type="AlphaFoldDB" id="A0A2T6C1L2"/>
<reference evidence="1 2" key="1">
    <citation type="submission" date="2018-04" db="EMBL/GenBank/DDBJ databases">
        <title>Genomic Encyclopedia of Archaeal and Bacterial Type Strains, Phase II (KMG-II): from individual species to whole genera.</title>
        <authorList>
            <person name="Goeker M."/>
        </authorList>
    </citation>
    <scope>NUCLEOTIDE SEQUENCE [LARGE SCALE GENOMIC DNA]</scope>
    <source>
        <strain evidence="1 2">DSM 25731</strain>
    </source>
</reference>
<comment type="caution">
    <text evidence="1">The sequence shown here is derived from an EMBL/GenBank/DDBJ whole genome shotgun (WGS) entry which is preliminary data.</text>
</comment>
<name>A0A2T6C1L2_9FLAO</name>